<gene>
    <name evidence="3" type="ORF">CTA1_12688</name>
</gene>
<feature type="compositionally biased region" description="Pro residues" evidence="1">
    <location>
        <begin position="260"/>
        <end position="282"/>
    </location>
</feature>
<comment type="caution">
    <text evidence="3">The sequence shown here is derived from an EMBL/GenBank/DDBJ whole genome shotgun (WGS) entry which is preliminary data.</text>
</comment>
<feature type="compositionally biased region" description="Polar residues" evidence="1">
    <location>
        <begin position="347"/>
        <end position="358"/>
    </location>
</feature>
<dbReference type="AlphaFoldDB" id="A0A4U6XBC8"/>
<feature type="compositionally biased region" description="Basic residues" evidence="1">
    <location>
        <begin position="1221"/>
        <end position="1230"/>
    </location>
</feature>
<organism evidence="3 4">
    <name type="scientific">Colletotrichum tanaceti</name>
    <dbReference type="NCBI Taxonomy" id="1306861"/>
    <lineage>
        <taxon>Eukaryota</taxon>
        <taxon>Fungi</taxon>
        <taxon>Dikarya</taxon>
        <taxon>Ascomycota</taxon>
        <taxon>Pezizomycotina</taxon>
        <taxon>Sordariomycetes</taxon>
        <taxon>Hypocreomycetidae</taxon>
        <taxon>Glomerellales</taxon>
        <taxon>Glomerellaceae</taxon>
        <taxon>Colletotrichum</taxon>
        <taxon>Colletotrichum destructivum species complex</taxon>
    </lineage>
</organism>
<feature type="compositionally biased region" description="Polar residues" evidence="1">
    <location>
        <begin position="404"/>
        <end position="435"/>
    </location>
</feature>
<feature type="compositionally biased region" description="Pro residues" evidence="1">
    <location>
        <begin position="319"/>
        <end position="330"/>
    </location>
</feature>
<dbReference type="PANTHER" id="PTHR39601:SF2">
    <property type="entry name" value="CHORIOGENIN HMINOR"/>
    <property type="match status" value="1"/>
</dbReference>
<accession>A0A4U6XBC8</accession>
<feature type="domain" description="DUF8004" evidence="2">
    <location>
        <begin position="667"/>
        <end position="759"/>
    </location>
</feature>
<name>A0A4U6XBC8_9PEZI</name>
<feature type="region of interest" description="Disordered" evidence="1">
    <location>
        <begin position="1067"/>
        <end position="1230"/>
    </location>
</feature>
<dbReference type="OrthoDB" id="5300331at2759"/>
<dbReference type="InterPro" id="IPR058317">
    <property type="entry name" value="DUF8004"/>
</dbReference>
<feature type="compositionally biased region" description="Polar residues" evidence="1">
    <location>
        <begin position="455"/>
        <end position="472"/>
    </location>
</feature>
<feature type="compositionally biased region" description="Acidic residues" evidence="1">
    <location>
        <begin position="246"/>
        <end position="256"/>
    </location>
</feature>
<dbReference type="Proteomes" id="UP000310108">
    <property type="component" value="Unassembled WGS sequence"/>
</dbReference>
<feature type="compositionally biased region" description="Basic and acidic residues" evidence="1">
    <location>
        <begin position="365"/>
        <end position="374"/>
    </location>
</feature>
<feature type="compositionally biased region" description="Pro residues" evidence="1">
    <location>
        <begin position="176"/>
        <end position="186"/>
    </location>
</feature>
<sequence>MLPNMTSSKLSVSRASIKSSWGHFSFSSSQTNLADPVSPKGRRKRHHSVSEPLYEQQQQEDQQQQQQQRPLQPSALGVSGREDANGYTPTRTQPPASPKRSQTDTSVNFPTTAAKINGGNPSLNVAEGQKPAAEPVPIAPVPTRPPNNRKSRSWGHRLSALFPSLIVQPTDLPKIPSRPQPPPPPQQQQHQHQHQHQLLVHSRSLPVDSPASPSDSAPSYHTAGNPTVRPVTSSGLGLGIVSPISGEDDDDDDDSDYFNLPPPTPPSDAPPPVPKKVAPAPPRLSIRTTTATAYSSADQPMIPPPQAYSPAYPDMMAAPLPPSEAPPPVPVKLRKDKHTPTTPPVPQTNDGSPVSQPETTPPAKLRKEVDEPRKRSSSFLENRKSSFPMLGVRARSPGPDARGRSTSATPPGGRTNTGSSQNTLPTHRSNESQSPTRDERRGRLRRSWLPGGGRSRSNSQDATAARNSSQAWVLSPDTPGEYNTSFLLNAEKVPELWNENGNVYVYLQAKSSNAGPSFKVPSFSIIHSVIFNELIQAEMSSPTSRSRGKSFGGRDSLSVDDARSGGSPPLEGYESTGDLRLYLPATPPQYTQPGNGQLSAPGPQLRADVDRLISVRNLFAFLTGQPLVATKAHPTTFAAFMQIAKLLKEYGFTNADGSSHGEAVDLSFGFFMEQLSLADVRHSREKTLESLILGEAMRSMELYNEAFAHAVGKYTAILDLRSPLFEQISLYTRQRLERAHLDLVNRQHNVNVRLEQFEFPSIFAGVASSTSNAELKAIRFKVWQKHFNKMRQFVLGYYKSSFGAWPPKASSKKNPFSESGLNRLVLKALYCDMCALYDLLVDRENITTRAMDGNGNDESGKTTDPPMIVNLRKMLTEFDHSTPPVLPPIPFDVPKLPTMTAILETYDNMSVKEQARFDRKIKEHELTLVLQKAYNWDANSVNIPFVTEFKDFEQHEAKGKSSADLADQRIGYWLFLYVVLQSLPMLVVDAPNLRFSEAVEYFLCEPPMGNLPWLEDARQVRKMWYEVSGGNGYVELSADSVLFSVEAVYHRSHCWLAAKEWEGLDGAEALPPQDAGMSPLEPPRPVFPSSDGIIGSPLSGTPPTPGSPQSQLRPRNASPRGRQLGNRNAHRSSMIFGLEPVPFDEGVPGDRNSRIGAAGSSARSSSAGSRPPSMPRTPSATNLRHSSVDHAAAAAAYAPQEAAKSTMTFDDILGGGEEKKTTKKKKGKFF</sequence>
<reference evidence="3 4" key="1">
    <citation type="journal article" date="2019" name="PLoS ONE">
        <title>Comparative genome analysis indicates high evolutionary potential of pathogenicity genes in Colletotrichum tanaceti.</title>
        <authorList>
            <person name="Lelwala R.V."/>
            <person name="Korhonen P.K."/>
            <person name="Young N.D."/>
            <person name="Scott J.B."/>
            <person name="Ades P.A."/>
            <person name="Gasser R.B."/>
            <person name="Taylor P.W.J."/>
        </authorList>
    </citation>
    <scope>NUCLEOTIDE SEQUENCE [LARGE SCALE GENOMIC DNA]</scope>
    <source>
        <strain evidence="3">BRIP57314</strain>
    </source>
</reference>
<dbReference type="EMBL" id="PJEX01000210">
    <property type="protein sequence ID" value="TKW53001.1"/>
    <property type="molecule type" value="Genomic_DNA"/>
</dbReference>
<feature type="compositionally biased region" description="Low complexity" evidence="1">
    <location>
        <begin position="208"/>
        <end position="219"/>
    </location>
</feature>
<evidence type="ECO:0000256" key="1">
    <source>
        <dbReference type="SAM" id="MobiDB-lite"/>
    </source>
</evidence>
<feature type="compositionally biased region" description="Low complexity" evidence="1">
    <location>
        <begin position="55"/>
        <end position="68"/>
    </location>
</feature>
<protein>
    <recommendedName>
        <fullName evidence="2">DUF8004 domain-containing protein</fullName>
    </recommendedName>
</protein>
<feature type="compositionally biased region" description="Polar residues" evidence="1">
    <location>
        <begin position="87"/>
        <end position="111"/>
    </location>
</feature>
<evidence type="ECO:0000313" key="4">
    <source>
        <dbReference type="Proteomes" id="UP000310108"/>
    </source>
</evidence>
<feature type="region of interest" description="Disordered" evidence="1">
    <location>
        <begin position="22"/>
        <end position="476"/>
    </location>
</feature>
<evidence type="ECO:0000313" key="3">
    <source>
        <dbReference type="EMBL" id="TKW53001.1"/>
    </source>
</evidence>
<dbReference type="Pfam" id="PF26013">
    <property type="entry name" value="DUF8004"/>
    <property type="match status" value="1"/>
</dbReference>
<dbReference type="PANTHER" id="PTHR39601">
    <property type="entry name" value="CHORIOGENIN HMINOR"/>
    <property type="match status" value="1"/>
</dbReference>
<proteinExistence type="predicted"/>
<dbReference type="STRING" id="1306861.A0A4U6XBC8"/>
<feature type="compositionally biased region" description="Low complexity" evidence="1">
    <location>
        <begin position="1191"/>
        <end position="1203"/>
    </location>
</feature>
<feature type="compositionally biased region" description="Polar residues" evidence="1">
    <location>
        <begin position="222"/>
        <end position="235"/>
    </location>
</feature>
<evidence type="ECO:0000259" key="2">
    <source>
        <dbReference type="Pfam" id="PF26013"/>
    </source>
</evidence>
<keyword evidence="4" id="KW-1185">Reference proteome</keyword>
<feature type="compositionally biased region" description="Low complexity" evidence="1">
    <location>
        <begin position="1154"/>
        <end position="1171"/>
    </location>
</feature>
<feature type="region of interest" description="Disordered" evidence="1">
    <location>
        <begin position="541"/>
        <end position="575"/>
    </location>
</feature>
<feature type="compositionally biased region" description="Polar residues" evidence="1">
    <location>
        <begin position="286"/>
        <end position="298"/>
    </location>
</feature>